<proteinExistence type="predicted"/>
<comment type="caution">
    <text evidence="3">The sequence shown here is derived from an EMBL/GenBank/DDBJ whole genome shotgun (WGS) entry which is preliminary data.</text>
</comment>
<evidence type="ECO:0000313" key="4">
    <source>
        <dbReference type="Proteomes" id="UP001595798"/>
    </source>
</evidence>
<dbReference type="EMBL" id="JBHSDI010000010">
    <property type="protein sequence ID" value="MFC4258611.1"/>
    <property type="molecule type" value="Genomic_DNA"/>
</dbReference>
<evidence type="ECO:0000313" key="3">
    <source>
        <dbReference type="EMBL" id="MFC4258611.1"/>
    </source>
</evidence>
<reference evidence="4" key="1">
    <citation type="journal article" date="2019" name="Int. J. Syst. Evol. Microbiol.">
        <title>The Global Catalogue of Microorganisms (GCM) 10K type strain sequencing project: providing services to taxonomists for standard genome sequencing and annotation.</title>
        <authorList>
            <consortium name="The Broad Institute Genomics Platform"/>
            <consortium name="The Broad Institute Genome Sequencing Center for Infectious Disease"/>
            <person name="Wu L."/>
            <person name="Ma J."/>
        </authorList>
    </citation>
    <scope>NUCLEOTIDE SEQUENCE [LARGE SCALE GENOMIC DNA]</scope>
    <source>
        <strain evidence="4">CECT 7297</strain>
    </source>
</reference>
<evidence type="ECO:0000256" key="2">
    <source>
        <dbReference type="SAM" id="Phobius"/>
    </source>
</evidence>
<accession>A0ABV8QGE7</accession>
<feature type="region of interest" description="Disordered" evidence="1">
    <location>
        <begin position="1"/>
        <end position="89"/>
    </location>
</feature>
<dbReference type="Proteomes" id="UP001595798">
    <property type="component" value="Unassembled WGS sequence"/>
</dbReference>
<feature type="compositionally biased region" description="Gly residues" evidence="1">
    <location>
        <begin position="327"/>
        <end position="337"/>
    </location>
</feature>
<feature type="compositionally biased region" description="Acidic residues" evidence="1">
    <location>
        <begin position="76"/>
        <end position="87"/>
    </location>
</feature>
<gene>
    <name evidence="3" type="ORF">ACFOZ5_06115</name>
</gene>
<evidence type="ECO:0000256" key="1">
    <source>
        <dbReference type="SAM" id="MobiDB-lite"/>
    </source>
</evidence>
<keyword evidence="2" id="KW-0812">Transmembrane</keyword>
<keyword evidence="4" id="KW-1185">Reference proteome</keyword>
<feature type="region of interest" description="Disordered" evidence="1">
    <location>
        <begin position="300"/>
        <end position="337"/>
    </location>
</feature>
<organism evidence="3 4">
    <name type="scientific">Marinobacter lacisalsi</name>
    <dbReference type="NCBI Taxonomy" id="475979"/>
    <lineage>
        <taxon>Bacteria</taxon>
        <taxon>Pseudomonadati</taxon>
        <taxon>Pseudomonadota</taxon>
        <taxon>Gammaproteobacteria</taxon>
        <taxon>Pseudomonadales</taxon>
        <taxon>Marinobacteraceae</taxon>
        <taxon>Marinobacter</taxon>
    </lineage>
</organism>
<dbReference type="RefSeq" id="WP_379886139.1">
    <property type="nucleotide sequence ID" value="NZ_JBHSDI010000010.1"/>
</dbReference>
<keyword evidence="2" id="KW-0472">Membrane</keyword>
<keyword evidence="2" id="KW-1133">Transmembrane helix</keyword>
<feature type="compositionally biased region" description="Basic and acidic residues" evidence="1">
    <location>
        <begin position="308"/>
        <end position="320"/>
    </location>
</feature>
<protein>
    <submittedName>
        <fullName evidence="3">Uncharacterized protein</fullName>
    </submittedName>
</protein>
<feature type="transmembrane region" description="Helical" evidence="2">
    <location>
        <begin position="162"/>
        <end position="182"/>
    </location>
</feature>
<sequence>MAETRAKNSDITSARGDPVLRPGRPADPGEPLPSPPARQTDSDADDGQAEASPKNVPVQATAASEDDSEAVTSGNDSEDAEASAESDDVQRMYAESYQRRLRRLLRQCERVNLLDFNVLSLAGWPDNYTLNAARRRRDSWMLSATIAALVFLSGMSGFVPAWIAGGGFGAFVVILLMGVPAVRRLYSSKPSYLDLIFYRQQLLRDARKHIAHLEGEVGLIWQCKELAEFNPSLASPRFSTLKHLSEQRRLAGSLSRREHIRLYLIFMLEAEKAYERMQAAYFEGHQKAIDRGWKTVADAVTEPLAKAPQKEGEGQRKPGGSDEQGAGSAGSGPGADA</sequence>
<name>A0ABV8QGE7_9GAMM</name>
<feature type="transmembrane region" description="Helical" evidence="2">
    <location>
        <begin position="139"/>
        <end position="156"/>
    </location>
</feature>